<dbReference type="PANTHER" id="PTHR45958:SF6">
    <property type="entry name" value="U-BOX DOMAIN-CONTAINING PROTEIN 43"/>
    <property type="match status" value="1"/>
</dbReference>
<dbReference type="InterPro" id="IPR052608">
    <property type="entry name" value="U-box_domain_protein"/>
</dbReference>
<dbReference type="InterPro" id="IPR045210">
    <property type="entry name" value="RING-Ubox_PUB"/>
</dbReference>
<gene>
    <name evidence="7" type="ORF">CEPIT_LOCUS21244</name>
    <name evidence="8" type="ORF">CEPIT_LOCUS39247</name>
</gene>
<dbReference type="SUPFAM" id="SSF48371">
    <property type="entry name" value="ARM repeat"/>
    <property type="match status" value="2"/>
</dbReference>
<evidence type="ECO:0000256" key="2">
    <source>
        <dbReference type="ARBA" id="ARBA00004906"/>
    </source>
</evidence>
<comment type="caution">
    <text evidence="7">The sequence shown here is derived from an EMBL/GenBank/DDBJ whole genome shotgun (WGS) entry which is preliminary data.</text>
</comment>
<dbReference type="InterPro" id="IPR016024">
    <property type="entry name" value="ARM-type_fold"/>
</dbReference>
<keyword evidence="5" id="KW-0677">Repeat</keyword>
<keyword evidence="9" id="KW-1185">Reference proteome</keyword>
<dbReference type="EMBL" id="CAMAPF010001031">
    <property type="protein sequence ID" value="CAH9141599.1"/>
    <property type="molecule type" value="Genomic_DNA"/>
</dbReference>
<sequence length="821" mass="90316">MAKSWDEAHELGSESDESYDLERLHIEPIYDSFICPLTKQVMHDPVSLENGQTFERAAVERWFKECKDNGRIPVCPITQSELRSLDLNPSIALRNTIEEWSARNKATQLDTAKRLLSVGSRESEILRALRFLKIYCQKIRSNRIVIRDTGLIPMVIDMLRSSSRLVRCEALETLRLVVEDDADNKEILAEGDTVRTIVKFLSHEESKDREEAASLLFELSKSETLCEKVGLVNGAVLILVGLASSKSENLLTVEKAEKTLDNLGKCERNVMQMAENGRLQSLLTVLLEGSTETKLSMAAFLGELVLDNEVKVLVAKTAGSSLIDIMEHGTMQGKEVGLKALNRISSYEVSAKILVGSGILPPLIKDLFSVGTDAPPMRLKEISATILANVVNSGCDFHSVPVGPGGGEHRTLLSEDVVHNFLHLINNTGPAIECKLLQVLVGLTNSPATVSSVVSTVKNSGAILSLVQFIEAIQKDLRLASIKLLQNLCPHMGQELASCLRGSSNQLGSVIRIISEGFGTISEEQAAAVRFLADLPERDSGITKLMFDEKLFQLVIMRILGIRQGETRGSRFVTPYFEGLVKILARFTFAVSTDPDILSFCREYNVASLFIELLQTNGLDYVQMASASALENLSKESKKLTKLPELPKPSFFVTVFFPCLSNNRPLMTGLCGVHHGICSLKETFCLVEGRAVQKLVALLDHINEGVVEASLAALSTLLDDGVDVVKGVEMICEAEGFGPIVAVLLEKRTENLRRRAVWAVERLVRTEELASRVAGDPNTTTALVDAFQHGDLITRQIAERALKHIDRIPNFSSVCKKNALE</sequence>
<name>A0AAV0E6B8_9ASTE</name>
<dbReference type="EC" id="2.3.2.27" evidence="3"/>
<accession>A0AAV0E6B8</accession>
<dbReference type="GO" id="GO:0061630">
    <property type="term" value="F:ubiquitin protein ligase activity"/>
    <property type="evidence" value="ECO:0007669"/>
    <property type="project" value="UniProtKB-EC"/>
</dbReference>
<evidence type="ECO:0000256" key="3">
    <source>
        <dbReference type="ARBA" id="ARBA00012483"/>
    </source>
</evidence>
<proteinExistence type="predicted"/>
<dbReference type="InterPro" id="IPR003613">
    <property type="entry name" value="Ubox_domain"/>
</dbReference>
<comment type="pathway">
    <text evidence="2">Protein modification; protein ubiquitination.</text>
</comment>
<dbReference type="Pfam" id="PF04564">
    <property type="entry name" value="U-box"/>
    <property type="match status" value="1"/>
</dbReference>
<dbReference type="InterPro" id="IPR011989">
    <property type="entry name" value="ARM-like"/>
</dbReference>
<dbReference type="Gene3D" id="3.30.40.10">
    <property type="entry name" value="Zinc/RING finger domain, C3HC4 (zinc finger)"/>
    <property type="match status" value="1"/>
</dbReference>
<feature type="domain" description="U-box" evidence="6">
    <location>
        <begin position="28"/>
        <end position="107"/>
    </location>
</feature>
<dbReference type="AlphaFoldDB" id="A0AAV0E6B8"/>
<dbReference type="PANTHER" id="PTHR45958">
    <property type="entry name" value="RING-TYPE E3 UBIQUITIN TRANSFERASE"/>
    <property type="match status" value="1"/>
</dbReference>
<dbReference type="Proteomes" id="UP001152523">
    <property type="component" value="Unassembled WGS sequence"/>
</dbReference>
<comment type="catalytic activity">
    <reaction evidence="1">
        <text>S-ubiquitinyl-[E2 ubiquitin-conjugating enzyme]-L-cysteine + [acceptor protein]-L-lysine = [E2 ubiquitin-conjugating enzyme]-L-cysteine + N(6)-ubiquitinyl-[acceptor protein]-L-lysine.</text>
        <dbReference type="EC" id="2.3.2.27"/>
    </reaction>
</comment>
<dbReference type="Gene3D" id="1.25.10.10">
    <property type="entry name" value="Leucine-rich Repeat Variant"/>
    <property type="match status" value="3"/>
</dbReference>
<dbReference type="CDD" id="cd16664">
    <property type="entry name" value="RING-Ubox_PUB"/>
    <property type="match status" value="1"/>
</dbReference>
<dbReference type="InterPro" id="IPR000225">
    <property type="entry name" value="Armadillo"/>
</dbReference>
<reference evidence="7" key="1">
    <citation type="submission" date="2022-07" db="EMBL/GenBank/DDBJ databases">
        <authorList>
            <person name="Macas J."/>
            <person name="Novak P."/>
            <person name="Neumann P."/>
        </authorList>
    </citation>
    <scope>NUCLEOTIDE SEQUENCE</scope>
</reference>
<dbReference type="GO" id="GO:0016567">
    <property type="term" value="P:protein ubiquitination"/>
    <property type="evidence" value="ECO:0007669"/>
    <property type="project" value="InterPro"/>
</dbReference>
<keyword evidence="4" id="KW-0808">Transferase</keyword>
<evidence type="ECO:0000313" key="9">
    <source>
        <dbReference type="Proteomes" id="UP001152523"/>
    </source>
</evidence>
<organism evidence="7 9">
    <name type="scientific">Cuscuta epithymum</name>
    <dbReference type="NCBI Taxonomy" id="186058"/>
    <lineage>
        <taxon>Eukaryota</taxon>
        <taxon>Viridiplantae</taxon>
        <taxon>Streptophyta</taxon>
        <taxon>Embryophyta</taxon>
        <taxon>Tracheophyta</taxon>
        <taxon>Spermatophyta</taxon>
        <taxon>Magnoliopsida</taxon>
        <taxon>eudicotyledons</taxon>
        <taxon>Gunneridae</taxon>
        <taxon>Pentapetalae</taxon>
        <taxon>asterids</taxon>
        <taxon>lamiids</taxon>
        <taxon>Solanales</taxon>
        <taxon>Convolvulaceae</taxon>
        <taxon>Cuscuteae</taxon>
        <taxon>Cuscuta</taxon>
        <taxon>Cuscuta subgen. Cuscuta</taxon>
    </lineage>
</organism>
<evidence type="ECO:0000259" key="6">
    <source>
        <dbReference type="PROSITE" id="PS51698"/>
    </source>
</evidence>
<evidence type="ECO:0000256" key="5">
    <source>
        <dbReference type="ARBA" id="ARBA00022737"/>
    </source>
</evidence>
<evidence type="ECO:0000256" key="4">
    <source>
        <dbReference type="ARBA" id="ARBA00022679"/>
    </source>
</evidence>
<evidence type="ECO:0000313" key="7">
    <source>
        <dbReference type="EMBL" id="CAH9115827.1"/>
    </source>
</evidence>
<dbReference type="PROSITE" id="PS51698">
    <property type="entry name" value="U_BOX"/>
    <property type="match status" value="1"/>
</dbReference>
<evidence type="ECO:0000256" key="1">
    <source>
        <dbReference type="ARBA" id="ARBA00000900"/>
    </source>
</evidence>
<protein>
    <recommendedName>
        <fullName evidence="3">RING-type E3 ubiquitin transferase</fullName>
        <ecNumber evidence="3">2.3.2.27</ecNumber>
    </recommendedName>
</protein>
<dbReference type="InterPro" id="IPR013083">
    <property type="entry name" value="Znf_RING/FYVE/PHD"/>
</dbReference>
<dbReference type="SMART" id="SM00185">
    <property type="entry name" value="ARM"/>
    <property type="match status" value="7"/>
</dbReference>
<dbReference type="SUPFAM" id="SSF57850">
    <property type="entry name" value="RING/U-box"/>
    <property type="match status" value="1"/>
</dbReference>
<dbReference type="SMART" id="SM00504">
    <property type="entry name" value="Ubox"/>
    <property type="match status" value="1"/>
</dbReference>
<evidence type="ECO:0000313" key="8">
    <source>
        <dbReference type="EMBL" id="CAH9141599.1"/>
    </source>
</evidence>
<dbReference type="EMBL" id="CAMAPF010000253">
    <property type="protein sequence ID" value="CAH9115827.1"/>
    <property type="molecule type" value="Genomic_DNA"/>
</dbReference>